<dbReference type="InterPro" id="IPR011650">
    <property type="entry name" value="Peptidase_M20_dimer"/>
</dbReference>
<evidence type="ECO:0000313" key="2">
    <source>
        <dbReference type="EMBL" id="MFC4302180.1"/>
    </source>
</evidence>
<comment type="caution">
    <text evidence="2">The sequence shown here is derived from an EMBL/GenBank/DDBJ whole genome shotgun (WGS) entry which is preliminary data.</text>
</comment>
<feature type="domain" description="Peptidase M20 dimerisation" evidence="1">
    <location>
        <begin position="196"/>
        <end position="281"/>
    </location>
</feature>
<keyword evidence="3" id="KW-1185">Reference proteome</keyword>
<proteinExistence type="predicted"/>
<organism evidence="2 3">
    <name type="scientific">Cohnella boryungensis</name>
    <dbReference type="NCBI Taxonomy" id="768479"/>
    <lineage>
        <taxon>Bacteria</taxon>
        <taxon>Bacillati</taxon>
        <taxon>Bacillota</taxon>
        <taxon>Bacilli</taxon>
        <taxon>Bacillales</taxon>
        <taxon>Paenibacillaceae</taxon>
        <taxon>Cohnella</taxon>
    </lineage>
</organism>
<dbReference type="RefSeq" id="WP_204600935.1">
    <property type="nucleotide sequence ID" value="NZ_JBHSED010000003.1"/>
</dbReference>
<dbReference type="Pfam" id="PF07687">
    <property type="entry name" value="M20_dimer"/>
    <property type="match status" value="1"/>
</dbReference>
<dbReference type="InterPro" id="IPR017439">
    <property type="entry name" value="Amidohydrolase"/>
</dbReference>
<accession>A0ABV8S4Z4</accession>
<dbReference type="InterPro" id="IPR052030">
    <property type="entry name" value="Peptidase_M20/M20A_hydrolases"/>
</dbReference>
<dbReference type="NCBIfam" id="TIGR01891">
    <property type="entry name" value="amidohydrolases"/>
    <property type="match status" value="1"/>
</dbReference>
<dbReference type="Pfam" id="PF01546">
    <property type="entry name" value="Peptidase_M20"/>
    <property type="match status" value="1"/>
</dbReference>
<dbReference type="PIRSF" id="PIRSF037227">
    <property type="entry name" value="Aminobenzoyl-glu_utiliz_pB"/>
    <property type="match status" value="1"/>
</dbReference>
<dbReference type="PANTHER" id="PTHR30575">
    <property type="entry name" value="PEPTIDASE M20"/>
    <property type="match status" value="1"/>
</dbReference>
<gene>
    <name evidence="2" type="ORF">ACFO1S_01850</name>
</gene>
<name>A0ABV8S4Z4_9BACL</name>
<evidence type="ECO:0000313" key="3">
    <source>
        <dbReference type="Proteomes" id="UP001595755"/>
    </source>
</evidence>
<dbReference type="Gene3D" id="3.40.630.10">
    <property type="entry name" value="Zn peptidases"/>
    <property type="match status" value="2"/>
</dbReference>
<dbReference type="InterPro" id="IPR017145">
    <property type="entry name" value="Aminobenzoyl-glu_utiliz_pB"/>
</dbReference>
<dbReference type="Gene3D" id="3.30.70.360">
    <property type="match status" value="1"/>
</dbReference>
<dbReference type="SUPFAM" id="SSF55031">
    <property type="entry name" value="Bacterial exopeptidase dimerisation domain"/>
    <property type="match status" value="1"/>
</dbReference>
<dbReference type="PANTHER" id="PTHR30575:SF0">
    <property type="entry name" value="XAA-ARG DIPEPTIDASE"/>
    <property type="match status" value="1"/>
</dbReference>
<dbReference type="EMBL" id="JBHSED010000003">
    <property type="protein sequence ID" value="MFC4302180.1"/>
    <property type="molecule type" value="Genomic_DNA"/>
</dbReference>
<dbReference type="Proteomes" id="UP001595755">
    <property type="component" value="Unassembled WGS sequence"/>
</dbReference>
<reference evidence="3" key="1">
    <citation type="journal article" date="2019" name="Int. J. Syst. Evol. Microbiol.">
        <title>The Global Catalogue of Microorganisms (GCM) 10K type strain sequencing project: providing services to taxonomists for standard genome sequencing and annotation.</title>
        <authorList>
            <consortium name="The Broad Institute Genomics Platform"/>
            <consortium name="The Broad Institute Genome Sequencing Center for Infectious Disease"/>
            <person name="Wu L."/>
            <person name="Ma J."/>
        </authorList>
    </citation>
    <scope>NUCLEOTIDE SEQUENCE [LARGE SCALE GENOMIC DNA]</scope>
    <source>
        <strain evidence="3">CGMCC 4.1641</strain>
    </source>
</reference>
<protein>
    <submittedName>
        <fullName evidence="2">Amidohydrolase</fullName>
    </submittedName>
</protein>
<dbReference type="SUPFAM" id="SSF53187">
    <property type="entry name" value="Zn-dependent exopeptidases"/>
    <property type="match status" value="1"/>
</dbReference>
<dbReference type="InterPro" id="IPR036264">
    <property type="entry name" value="Bact_exopeptidase_dim_dom"/>
</dbReference>
<evidence type="ECO:0000259" key="1">
    <source>
        <dbReference type="Pfam" id="PF07687"/>
    </source>
</evidence>
<dbReference type="InterPro" id="IPR002933">
    <property type="entry name" value="Peptidase_M20"/>
</dbReference>
<sequence length="476" mass="52162">MFEHREHTLYVRSFISDWLDRHKVQFIPIGDRIWEFAETRFEEFRSAELIAGELEREGFDVQRKAGGIPTAVVGSYGQGKPVIAILGEYDALSGLSQHRGEPRPAPRESGGNGHGCGHNLLGTGALAAAVGLRKAMERYGLPGTVRYYGCPAEEGGGGKGYMVRNGLFRDVDAALTWHPASMNFILSSSTLATCQMYFRFRGRSAHAAGEPHFGRSALDAVELTNVGCNYLREHIISEARIHYAITNAGGISPNVVPAEAEVLYKIRTPHSEQLAELYDRVCNVAKGAALMTGTELKIEFDAGSSEIIVNRTLEKLMHDTFRELGCPSFDLEETGFAAQIRDTLTESERTHQVPPELRHLPLTDRLEPYKPSDEAAMGSTDVGDVSWQVPVAQCWVACSAIGTPLHSWQAVSQFGVSIGHKGMLHAAKVMAAAAAELLLRPDVLKQAKDEHLRRVQGRAYHCPIPEGAVPKPVRKS</sequence>